<dbReference type="EMBL" id="CAXITT010000034">
    <property type="protein sequence ID" value="CAL1528590.1"/>
    <property type="molecule type" value="Genomic_DNA"/>
</dbReference>
<dbReference type="GO" id="GO:0050659">
    <property type="term" value="F:N-acetylgalactosamine 4-sulfate 6-O-sulfotransferase activity"/>
    <property type="evidence" value="ECO:0007669"/>
    <property type="project" value="TreeGrafter"/>
</dbReference>
<dbReference type="GO" id="GO:0019319">
    <property type="term" value="P:hexose biosynthetic process"/>
    <property type="evidence" value="ECO:0007669"/>
    <property type="project" value="TreeGrafter"/>
</dbReference>
<evidence type="ECO:0000313" key="1">
    <source>
        <dbReference type="EMBL" id="CAL1528590.1"/>
    </source>
</evidence>
<comment type="caution">
    <text evidence="1">The sequence shown here is derived from an EMBL/GenBank/DDBJ whole genome shotgun (WGS) entry which is preliminary data.</text>
</comment>
<evidence type="ECO:0008006" key="3">
    <source>
        <dbReference type="Google" id="ProtNLM"/>
    </source>
</evidence>
<dbReference type="Proteomes" id="UP001497497">
    <property type="component" value="Unassembled WGS sequence"/>
</dbReference>
<dbReference type="InterPro" id="IPR027417">
    <property type="entry name" value="P-loop_NTPase"/>
</dbReference>
<reference evidence="1 2" key="1">
    <citation type="submission" date="2024-04" db="EMBL/GenBank/DDBJ databases">
        <authorList>
            <consortium name="Genoscope - CEA"/>
            <person name="William W."/>
        </authorList>
    </citation>
    <scope>NUCLEOTIDE SEQUENCE [LARGE SCALE GENOMIC DNA]</scope>
</reference>
<accession>A0AAV2H4L6</accession>
<dbReference type="SUPFAM" id="SSF52540">
    <property type="entry name" value="P-loop containing nucleoside triphosphate hydrolases"/>
    <property type="match status" value="1"/>
</dbReference>
<proteinExistence type="predicted"/>
<gene>
    <name evidence="1" type="ORF">GSLYS_00002760001</name>
</gene>
<organism evidence="1 2">
    <name type="scientific">Lymnaea stagnalis</name>
    <name type="common">Great pond snail</name>
    <name type="synonym">Helix stagnalis</name>
    <dbReference type="NCBI Taxonomy" id="6523"/>
    <lineage>
        <taxon>Eukaryota</taxon>
        <taxon>Metazoa</taxon>
        <taxon>Spiralia</taxon>
        <taxon>Lophotrochozoa</taxon>
        <taxon>Mollusca</taxon>
        <taxon>Gastropoda</taxon>
        <taxon>Heterobranchia</taxon>
        <taxon>Euthyneura</taxon>
        <taxon>Panpulmonata</taxon>
        <taxon>Hygrophila</taxon>
        <taxon>Lymnaeoidea</taxon>
        <taxon>Lymnaeidae</taxon>
        <taxon>Lymnaea</taxon>
    </lineage>
</organism>
<dbReference type="Gene3D" id="3.40.50.300">
    <property type="entry name" value="P-loop containing nucleotide triphosphate hydrolases"/>
    <property type="match status" value="1"/>
</dbReference>
<sequence>MTRVTKMLKCPKSRQKSRVLLILIVGQFLVIGGMLKHCVFSDTFDTTRDMNEGRNDKSLYLHTSNTTQRENTSTVEDDCHYNQSAPSMKSKAVYSLSHQVTPQFLPNYKNPCWMDGPGEQRLMCVPYVFLIGVQKCGTTDLHARLVAHPLIVPPREKEPQFLSRGAFRAKCQQGRIHNTTASCIIHQFAELYFQSASIDIRNNFKLSEENDQAAIMSSYDAM</sequence>
<dbReference type="AlphaFoldDB" id="A0AAV2H4L6"/>
<feature type="non-terminal residue" evidence="1">
    <location>
        <position position="222"/>
    </location>
</feature>
<dbReference type="PANTHER" id="PTHR15723:SF0">
    <property type="entry name" value="CARBOHYDRATE SULFOTRANSFERASE 15"/>
    <property type="match status" value="1"/>
</dbReference>
<name>A0AAV2H4L6_LYMST</name>
<dbReference type="PANTHER" id="PTHR15723">
    <property type="entry name" value="CARBOHYDRATE SULFOTRANSFERASE 15"/>
    <property type="match status" value="1"/>
</dbReference>
<evidence type="ECO:0000313" key="2">
    <source>
        <dbReference type="Proteomes" id="UP001497497"/>
    </source>
</evidence>
<dbReference type="InterPro" id="IPR052654">
    <property type="entry name" value="CS_Sulfotransferase"/>
</dbReference>
<keyword evidence="2" id="KW-1185">Reference proteome</keyword>
<protein>
    <recommendedName>
        <fullName evidence="3">Sulfotransferase</fullName>
    </recommendedName>
</protein>